<dbReference type="FunFam" id="4.10.1060.10:FF:000023">
    <property type="entry name" value="Ran-binding zinc finger protein"/>
    <property type="match status" value="2"/>
</dbReference>
<evidence type="ECO:0000313" key="7">
    <source>
        <dbReference type="Proteomes" id="UP000829196"/>
    </source>
</evidence>
<feature type="domain" description="RanBP2-type" evidence="5">
    <location>
        <begin position="103"/>
        <end position="134"/>
    </location>
</feature>
<dbReference type="InterPro" id="IPR001876">
    <property type="entry name" value="Znf_RanBP2"/>
</dbReference>
<comment type="caution">
    <text evidence="6">The sequence shown here is derived from an EMBL/GenBank/DDBJ whole genome shotgun (WGS) entry which is preliminary data.</text>
</comment>
<dbReference type="GO" id="GO:0005737">
    <property type="term" value="C:cytoplasm"/>
    <property type="evidence" value="ECO:0007669"/>
    <property type="project" value="TreeGrafter"/>
</dbReference>
<accession>A0A8T3A6D4</accession>
<name>A0A8T3A6D4_DENNO</name>
<protein>
    <recommendedName>
        <fullName evidence="5">RanBP2-type domain-containing protein</fullName>
    </recommendedName>
</protein>
<evidence type="ECO:0000313" key="6">
    <source>
        <dbReference type="EMBL" id="KAI0491688.1"/>
    </source>
</evidence>
<dbReference type="SMART" id="SM00547">
    <property type="entry name" value="ZnF_RBZ"/>
    <property type="match status" value="3"/>
</dbReference>
<dbReference type="Gene3D" id="4.10.1060.10">
    <property type="entry name" value="Zinc finger, RanBP2-type"/>
    <property type="match status" value="3"/>
</dbReference>
<keyword evidence="7" id="KW-1185">Reference proteome</keyword>
<feature type="domain" description="RanBP2-type" evidence="5">
    <location>
        <begin position="54"/>
        <end position="82"/>
    </location>
</feature>
<proteinExistence type="predicted"/>
<dbReference type="PROSITE" id="PS01358">
    <property type="entry name" value="ZF_RANBP2_1"/>
    <property type="match status" value="2"/>
</dbReference>
<dbReference type="AlphaFoldDB" id="A0A8T3A6D4"/>
<gene>
    <name evidence="6" type="ORF">KFK09_025948</name>
</gene>
<dbReference type="Pfam" id="PF00641">
    <property type="entry name" value="Zn_ribbon_RanBP"/>
    <property type="match status" value="3"/>
</dbReference>
<dbReference type="InterPro" id="IPR036443">
    <property type="entry name" value="Znf_RanBP2_sf"/>
</dbReference>
<keyword evidence="3" id="KW-0862">Zinc</keyword>
<dbReference type="PROSITE" id="PS50199">
    <property type="entry name" value="ZF_RANBP2_2"/>
    <property type="match status" value="3"/>
</dbReference>
<dbReference type="GO" id="GO:0008270">
    <property type="term" value="F:zinc ion binding"/>
    <property type="evidence" value="ECO:0007669"/>
    <property type="project" value="UniProtKB-KW"/>
</dbReference>
<dbReference type="PANTHER" id="PTHR23111:SF75">
    <property type="entry name" value="OS06G0141200 PROTEIN"/>
    <property type="match status" value="1"/>
</dbReference>
<organism evidence="6 7">
    <name type="scientific">Dendrobium nobile</name>
    <name type="common">Orchid</name>
    <dbReference type="NCBI Taxonomy" id="94219"/>
    <lineage>
        <taxon>Eukaryota</taxon>
        <taxon>Viridiplantae</taxon>
        <taxon>Streptophyta</taxon>
        <taxon>Embryophyta</taxon>
        <taxon>Tracheophyta</taxon>
        <taxon>Spermatophyta</taxon>
        <taxon>Magnoliopsida</taxon>
        <taxon>Liliopsida</taxon>
        <taxon>Asparagales</taxon>
        <taxon>Orchidaceae</taxon>
        <taxon>Epidendroideae</taxon>
        <taxon>Malaxideae</taxon>
        <taxon>Dendrobiinae</taxon>
        <taxon>Dendrobium</taxon>
    </lineage>
</organism>
<dbReference type="OrthoDB" id="448399at2759"/>
<evidence type="ECO:0000256" key="4">
    <source>
        <dbReference type="PROSITE-ProRule" id="PRU00322"/>
    </source>
</evidence>
<keyword evidence="2 4" id="KW-0863">Zinc-finger</keyword>
<dbReference type="PANTHER" id="PTHR23111">
    <property type="entry name" value="ZINC FINGER PROTEIN"/>
    <property type="match status" value="1"/>
</dbReference>
<evidence type="ECO:0000256" key="3">
    <source>
        <dbReference type="ARBA" id="ARBA00022833"/>
    </source>
</evidence>
<dbReference type="EMBL" id="JAGYWB010000018">
    <property type="protein sequence ID" value="KAI0491688.1"/>
    <property type="molecule type" value="Genomic_DNA"/>
</dbReference>
<dbReference type="Proteomes" id="UP000829196">
    <property type="component" value="Unassembled WGS sequence"/>
</dbReference>
<evidence type="ECO:0000256" key="2">
    <source>
        <dbReference type="ARBA" id="ARBA00022771"/>
    </source>
</evidence>
<sequence>MSRKAGDWDCRSCQHLNFSRRDSCHRCGEPRIGGGEHAGGFVAGARSPGVIDVKPGDWYCACGVHNFASRTSCFKCGGFKDGGVAIGAGTPVFGYGSVLPGWKSGDWICTRYGCNEHNFASRLECYRCNAPREYNGKNIYNLPLLI</sequence>
<dbReference type="SMR" id="A0A8T3A6D4"/>
<feature type="domain" description="RanBP2-type" evidence="5">
    <location>
        <begin position="4"/>
        <end position="33"/>
    </location>
</feature>
<reference evidence="6" key="1">
    <citation type="journal article" date="2022" name="Front. Genet.">
        <title>Chromosome-Scale Assembly of the Dendrobium nobile Genome Provides Insights Into the Molecular Mechanism of the Biosynthesis of the Medicinal Active Ingredient of Dendrobium.</title>
        <authorList>
            <person name="Xu Q."/>
            <person name="Niu S.-C."/>
            <person name="Li K.-L."/>
            <person name="Zheng P.-J."/>
            <person name="Zhang X.-J."/>
            <person name="Jia Y."/>
            <person name="Liu Y."/>
            <person name="Niu Y.-X."/>
            <person name="Yu L.-H."/>
            <person name="Chen D.-F."/>
            <person name="Zhang G.-Q."/>
        </authorList>
    </citation>
    <scope>NUCLEOTIDE SEQUENCE</scope>
    <source>
        <tissue evidence="6">Leaf</tissue>
    </source>
</reference>
<dbReference type="GO" id="GO:0003729">
    <property type="term" value="F:mRNA binding"/>
    <property type="evidence" value="ECO:0007669"/>
    <property type="project" value="TreeGrafter"/>
</dbReference>
<keyword evidence="1" id="KW-0479">Metal-binding</keyword>
<evidence type="ECO:0000259" key="5">
    <source>
        <dbReference type="PROSITE" id="PS50199"/>
    </source>
</evidence>
<dbReference type="SUPFAM" id="SSF90209">
    <property type="entry name" value="Ran binding protein zinc finger-like"/>
    <property type="match status" value="3"/>
</dbReference>
<evidence type="ECO:0000256" key="1">
    <source>
        <dbReference type="ARBA" id="ARBA00022723"/>
    </source>
</evidence>